<dbReference type="HAMAP" id="MF_01538">
    <property type="entry name" value="UPF0346"/>
    <property type="match status" value="1"/>
</dbReference>
<dbReference type="Pfam" id="PF06855">
    <property type="entry name" value="YozE_SAM_like"/>
    <property type="match status" value="1"/>
</dbReference>
<dbReference type="PIRSF" id="PIRSF037262">
    <property type="entry name" value="UCP037262"/>
    <property type="match status" value="1"/>
</dbReference>
<evidence type="ECO:0000256" key="1">
    <source>
        <dbReference type="HAMAP-Rule" id="MF_01538"/>
    </source>
</evidence>
<gene>
    <name evidence="3" type="ORF">J2Z83_000014</name>
</gene>
<keyword evidence="4" id="KW-1185">Reference proteome</keyword>
<comment type="similarity">
    <text evidence="1">Belongs to the UPF0346 family.</text>
</comment>
<dbReference type="InterPro" id="IPR023089">
    <property type="entry name" value="YozE_SAM-like"/>
</dbReference>
<reference evidence="3 4" key="1">
    <citation type="submission" date="2021-03" db="EMBL/GenBank/DDBJ databases">
        <title>Genomic Encyclopedia of Type Strains, Phase IV (KMG-IV): sequencing the most valuable type-strain genomes for metagenomic binning, comparative biology and taxonomic classification.</title>
        <authorList>
            <person name="Goeker M."/>
        </authorList>
    </citation>
    <scope>NUCLEOTIDE SEQUENCE [LARGE SCALE GENOMIC DNA]</scope>
    <source>
        <strain evidence="3 4">DSM 25609</strain>
    </source>
</reference>
<dbReference type="NCBIfam" id="NF010193">
    <property type="entry name" value="PRK13672.1"/>
    <property type="match status" value="1"/>
</dbReference>
<accession>A0ABS4IAF7</accession>
<protein>
    <recommendedName>
        <fullName evidence="1">UPF0346 protein J2Z83_000014</fullName>
    </recommendedName>
</protein>
<dbReference type="Gene3D" id="1.10.150.260">
    <property type="entry name" value="YozE SAM-like"/>
    <property type="match status" value="1"/>
</dbReference>
<sequence length="75" mass="9153">MNKLRSFYQFLMTFRGKKQPDDQSYLADWVFFDHGFPKYSNDYDEISSYLEWNSPFSNALIVFDEIWELYNLSNE</sequence>
<name>A0ABS4IAF7_9BACI</name>
<evidence type="ECO:0000259" key="2">
    <source>
        <dbReference type="Pfam" id="PF06855"/>
    </source>
</evidence>
<dbReference type="InterPro" id="IPR010673">
    <property type="entry name" value="UPF0346"/>
</dbReference>
<feature type="domain" description="YozE SAM-like" evidence="2">
    <location>
        <begin position="6"/>
        <end position="71"/>
    </location>
</feature>
<dbReference type="SUPFAM" id="SSF140652">
    <property type="entry name" value="YozE-like"/>
    <property type="match status" value="1"/>
</dbReference>
<proteinExistence type="inferred from homology"/>
<dbReference type="EMBL" id="JAGGKX010000001">
    <property type="protein sequence ID" value="MBP1967922.1"/>
    <property type="molecule type" value="Genomic_DNA"/>
</dbReference>
<evidence type="ECO:0000313" key="3">
    <source>
        <dbReference type="EMBL" id="MBP1967922.1"/>
    </source>
</evidence>
<organism evidence="3 4">
    <name type="scientific">Virgibacillus natechei</name>
    <dbReference type="NCBI Taxonomy" id="1216297"/>
    <lineage>
        <taxon>Bacteria</taxon>
        <taxon>Bacillati</taxon>
        <taxon>Bacillota</taxon>
        <taxon>Bacilli</taxon>
        <taxon>Bacillales</taxon>
        <taxon>Bacillaceae</taxon>
        <taxon>Virgibacillus</taxon>
    </lineage>
</organism>
<dbReference type="Proteomes" id="UP001519345">
    <property type="component" value="Unassembled WGS sequence"/>
</dbReference>
<dbReference type="InterPro" id="IPR036806">
    <property type="entry name" value="YozE_SAM-like_sf"/>
</dbReference>
<evidence type="ECO:0000313" key="4">
    <source>
        <dbReference type="Proteomes" id="UP001519345"/>
    </source>
</evidence>
<comment type="caution">
    <text evidence="3">The sequence shown here is derived from an EMBL/GenBank/DDBJ whole genome shotgun (WGS) entry which is preliminary data.</text>
</comment>